<dbReference type="AlphaFoldDB" id="A0AAN7QUU6"/>
<sequence>MSQVYAHILKHSLLIERTKHSVRGLVYQLGMMSEGQLLLSLPYCRVKLRNTRDSKMVPAILSQSVPLDKHQIFMIGWHTPELGSSIFLFIVVSLFCGAN</sequence>
<reference evidence="1 2" key="1">
    <citation type="journal article" date="2023" name="Hortic Res">
        <title>Pangenome of water caltrop reveals structural variations and asymmetric subgenome divergence after allopolyploidization.</title>
        <authorList>
            <person name="Zhang X."/>
            <person name="Chen Y."/>
            <person name="Wang L."/>
            <person name="Yuan Y."/>
            <person name="Fang M."/>
            <person name="Shi L."/>
            <person name="Lu R."/>
            <person name="Comes H.P."/>
            <person name="Ma Y."/>
            <person name="Chen Y."/>
            <person name="Huang G."/>
            <person name="Zhou Y."/>
            <person name="Zheng Z."/>
            <person name="Qiu Y."/>
        </authorList>
    </citation>
    <scope>NUCLEOTIDE SEQUENCE [LARGE SCALE GENOMIC DNA]</scope>
    <source>
        <tissue evidence="1">Roots</tissue>
    </source>
</reference>
<evidence type="ECO:0000313" key="2">
    <source>
        <dbReference type="Proteomes" id="UP001345219"/>
    </source>
</evidence>
<comment type="caution">
    <text evidence="1">The sequence shown here is derived from an EMBL/GenBank/DDBJ whole genome shotgun (WGS) entry which is preliminary data.</text>
</comment>
<dbReference type="EMBL" id="JAXIOK010000002">
    <property type="protein sequence ID" value="KAK4777826.1"/>
    <property type="molecule type" value="Genomic_DNA"/>
</dbReference>
<organism evidence="1 2">
    <name type="scientific">Trapa incisa</name>
    <dbReference type="NCBI Taxonomy" id="236973"/>
    <lineage>
        <taxon>Eukaryota</taxon>
        <taxon>Viridiplantae</taxon>
        <taxon>Streptophyta</taxon>
        <taxon>Embryophyta</taxon>
        <taxon>Tracheophyta</taxon>
        <taxon>Spermatophyta</taxon>
        <taxon>Magnoliopsida</taxon>
        <taxon>eudicotyledons</taxon>
        <taxon>Gunneridae</taxon>
        <taxon>Pentapetalae</taxon>
        <taxon>rosids</taxon>
        <taxon>malvids</taxon>
        <taxon>Myrtales</taxon>
        <taxon>Lythraceae</taxon>
        <taxon>Trapa</taxon>
    </lineage>
</organism>
<name>A0AAN7QUU6_9MYRT</name>
<keyword evidence="2" id="KW-1185">Reference proteome</keyword>
<accession>A0AAN7QUU6</accession>
<proteinExistence type="predicted"/>
<evidence type="ECO:0000313" key="1">
    <source>
        <dbReference type="EMBL" id="KAK4777826.1"/>
    </source>
</evidence>
<gene>
    <name evidence="1" type="ORF">SAY87_018013</name>
</gene>
<dbReference type="Proteomes" id="UP001345219">
    <property type="component" value="Chromosome 14"/>
</dbReference>
<protein>
    <submittedName>
        <fullName evidence="1">Uncharacterized protein</fullName>
    </submittedName>
</protein>